<gene>
    <name evidence="6" type="ORF">A9B99_10050</name>
</gene>
<dbReference type="Gene3D" id="3.40.190.10">
    <property type="entry name" value="Periplasmic binding protein-like II"/>
    <property type="match status" value="2"/>
</dbReference>
<keyword evidence="3" id="KW-0238">DNA-binding</keyword>
<evidence type="ECO:0000256" key="3">
    <source>
        <dbReference type="ARBA" id="ARBA00023125"/>
    </source>
</evidence>
<dbReference type="SUPFAM" id="SSF46785">
    <property type="entry name" value="Winged helix' DNA-binding domain"/>
    <property type="match status" value="1"/>
</dbReference>
<dbReference type="PANTHER" id="PTHR30118:SF6">
    <property type="entry name" value="HTH-TYPE TRANSCRIPTIONAL REGULATOR LEUO"/>
    <property type="match status" value="1"/>
</dbReference>
<dbReference type="PANTHER" id="PTHR30118">
    <property type="entry name" value="HTH-TYPE TRANSCRIPTIONAL REGULATOR LEUO-RELATED"/>
    <property type="match status" value="1"/>
</dbReference>
<protein>
    <recommendedName>
        <fullName evidence="5">HTH lysR-type domain-containing protein</fullName>
    </recommendedName>
</protein>
<keyword evidence="7" id="KW-1185">Reference proteome</keyword>
<dbReference type="PROSITE" id="PS50931">
    <property type="entry name" value="HTH_LYSR"/>
    <property type="match status" value="1"/>
</dbReference>
<dbReference type="EMBL" id="LYRP01000022">
    <property type="protein sequence ID" value="OAT76635.1"/>
    <property type="molecule type" value="Genomic_DNA"/>
</dbReference>
<keyword evidence="4" id="KW-0804">Transcription</keyword>
<evidence type="ECO:0000256" key="2">
    <source>
        <dbReference type="ARBA" id="ARBA00023015"/>
    </source>
</evidence>
<comment type="similarity">
    <text evidence="1">Belongs to the LysR transcriptional regulatory family.</text>
</comment>
<dbReference type="InterPro" id="IPR000847">
    <property type="entry name" value="LysR_HTH_N"/>
</dbReference>
<keyword evidence="2" id="KW-0805">Transcription regulation</keyword>
<dbReference type="AlphaFoldDB" id="A0A1B7L329"/>
<dbReference type="InterPro" id="IPR005119">
    <property type="entry name" value="LysR_subst-bd"/>
</dbReference>
<proteinExistence type="inferred from homology"/>
<dbReference type="GO" id="GO:0003700">
    <property type="term" value="F:DNA-binding transcription factor activity"/>
    <property type="evidence" value="ECO:0007669"/>
    <property type="project" value="InterPro"/>
</dbReference>
<dbReference type="Pfam" id="PF03466">
    <property type="entry name" value="LysR_substrate"/>
    <property type="match status" value="1"/>
</dbReference>
<dbReference type="NCBIfam" id="NF007063">
    <property type="entry name" value="PRK09508.1"/>
    <property type="match status" value="1"/>
</dbReference>
<evidence type="ECO:0000259" key="5">
    <source>
        <dbReference type="PROSITE" id="PS50931"/>
    </source>
</evidence>
<feature type="domain" description="HTH lysR-type" evidence="5">
    <location>
        <begin position="23"/>
        <end position="80"/>
    </location>
</feature>
<dbReference type="OrthoDB" id="8720143at2"/>
<dbReference type="PRINTS" id="PR00039">
    <property type="entry name" value="HTHLYSR"/>
</dbReference>
<dbReference type="InterPro" id="IPR050389">
    <property type="entry name" value="LysR-type_TF"/>
</dbReference>
<dbReference type="Pfam" id="PF00126">
    <property type="entry name" value="HTH_1"/>
    <property type="match status" value="1"/>
</dbReference>
<accession>A0A1B7L329</accession>
<reference evidence="7" key="1">
    <citation type="submission" date="2016-05" db="EMBL/GenBank/DDBJ databases">
        <authorList>
            <person name="Behera P."/>
            <person name="Vaishampayan P."/>
            <person name="Singh N."/>
            <person name="Raina V."/>
            <person name="Suar M."/>
            <person name="Pattnaik A."/>
            <person name="Rastogi G."/>
        </authorList>
    </citation>
    <scope>NUCLEOTIDE SEQUENCE [LARGE SCALE GENOMIC DNA]</scope>
    <source>
        <strain evidence="7">MP23</strain>
    </source>
</reference>
<evidence type="ECO:0000256" key="1">
    <source>
        <dbReference type="ARBA" id="ARBA00009437"/>
    </source>
</evidence>
<sequence length="313" mass="35904">MPEKIIIKRRSEEDINIRLKDKLDLNLIPIFSAVMQRRNITKAAQVLGMSQPAVSNAISKLKKTFGDPLFVRQGRGIEPTLRAFQLEAEFRQALFLIHNVFPPAHFEPFKSSRTFTLVLQSPLDTLFFTKIYQYICHHAPGIRLNVRSSESSYTQDGNHVDFTISYEPVTGENIFNQLLFEDEMVCVAKKTWGQNLSLMTESAFYRARHAVVSLKNSGSFSAIWYDTPLKRSAIVHQGQCLFSLLEVVSRTNLVAIMPTWITRRWHNGPEVIHLTLPLPVKKRACYLTGYTTNLDDPGFRWMLDTLTRICQKP</sequence>
<dbReference type="InterPro" id="IPR036388">
    <property type="entry name" value="WH-like_DNA-bd_sf"/>
</dbReference>
<dbReference type="SUPFAM" id="SSF53850">
    <property type="entry name" value="Periplasmic binding protein-like II"/>
    <property type="match status" value="1"/>
</dbReference>
<comment type="caution">
    <text evidence="6">The sequence shown here is derived from an EMBL/GenBank/DDBJ whole genome shotgun (WGS) entry which is preliminary data.</text>
</comment>
<dbReference type="Gene3D" id="1.10.10.10">
    <property type="entry name" value="Winged helix-like DNA-binding domain superfamily/Winged helix DNA-binding domain"/>
    <property type="match status" value="1"/>
</dbReference>
<evidence type="ECO:0000313" key="7">
    <source>
        <dbReference type="Proteomes" id="UP000078225"/>
    </source>
</evidence>
<organism evidence="6 7">
    <name type="scientific">Mangrovibacter phragmitis</name>
    <dbReference type="NCBI Taxonomy" id="1691903"/>
    <lineage>
        <taxon>Bacteria</taxon>
        <taxon>Pseudomonadati</taxon>
        <taxon>Pseudomonadota</taxon>
        <taxon>Gammaproteobacteria</taxon>
        <taxon>Enterobacterales</taxon>
        <taxon>Enterobacteriaceae</taxon>
        <taxon>Mangrovibacter</taxon>
    </lineage>
</organism>
<dbReference type="RefSeq" id="WP_064598787.1">
    <property type="nucleotide sequence ID" value="NZ_JBDJAE010000006.1"/>
</dbReference>
<evidence type="ECO:0000313" key="6">
    <source>
        <dbReference type="EMBL" id="OAT76635.1"/>
    </source>
</evidence>
<name>A0A1B7L329_9ENTR</name>
<dbReference type="Proteomes" id="UP000078225">
    <property type="component" value="Unassembled WGS sequence"/>
</dbReference>
<evidence type="ECO:0000256" key="4">
    <source>
        <dbReference type="ARBA" id="ARBA00023163"/>
    </source>
</evidence>
<dbReference type="GO" id="GO:0003677">
    <property type="term" value="F:DNA binding"/>
    <property type="evidence" value="ECO:0007669"/>
    <property type="project" value="UniProtKB-KW"/>
</dbReference>
<dbReference type="InterPro" id="IPR036390">
    <property type="entry name" value="WH_DNA-bd_sf"/>
</dbReference>